<name>A0ABQ7V592_SOLTU</name>
<accession>A0ABQ7V592</accession>
<evidence type="ECO:0000313" key="1">
    <source>
        <dbReference type="EMBL" id="KAH0758140.1"/>
    </source>
</evidence>
<dbReference type="EMBL" id="JAIVGD010000015">
    <property type="protein sequence ID" value="KAH0758140.1"/>
    <property type="molecule type" value="Genomic_DNA"/>
</dbReference>
<comment type="caution">
    <text evidence="1">The sequence shown here is derived from an EMBL/GenBank/DDBJ whole genome shotgun (WGS) entry which is preliminary data.</text>
</comment>
<gene>
    <name evidence="1" type="ORF">KY290_021633</name>
</gene>
<evidence type="ECO:0000313" key="2">
    <source>
        <dbReference type="Proteomes" id="UP000826656"/>
    </source>
</evidence>
<keyword evidence="2" id="KW-1185">Reference proteome</keyword>
<dbReference type="Proteomes" id="UP000826656">
    <property type="component" value="Unassembled WGS sequence"/>
</dbReference>
<protein>
    <submittedName>
        <fullName evidence="1">Uncharacterized protein</fullName>
    </submittedName>
</protein>
<organism evidence="1 2">
    <name type="scientific">Solanum tuberosum</name>
    <name type="common">Potato</name>
    <dbReference type="NCBI Taxonomy" id="4113"/>
    <lineage>
        <taxon>Eukaryota</taxon>
        <taxon>Viridiplantae</taxon>
        <taxon>Streptophyta</taxon>
        <taxon>Embryophyta</taxon>
        <taxon>Tracheophyta</taxon>
        <taxon>Spermatophyta</taxon>
        <taxon>Magnoliopsida</taxon>
        <taxon>eudicotyledons</taxon>
        <taxon>Gunneridae</taxon>
        <taxon>Pentapetalae</taxon>
        <taxon>asterids</taxon>
        <taxon>lamiids</taxon>
        <taxon>Solanales</taxon>
        <taxon>Solanaceae</taxon>
        <taxon>Solanoideae</taxon>
        <taxon>Solaneae</taxon>
        <taxon>Solanum</taxon>
    </lineage>
</organism>
<reference evidence="1 2" key="1">
    <citation type="journal article" date="2021" name="bioRxiv">
        <title>Chromosome-scale and haplotype-resolved genome assembly of a tetraploid potato cultivar.</title>
        <authorList>
            <person name="Sun H."/>
            <person name="Jiao W.-B."/>
            <person name="Krause K."/>
            <person name="Campoy J.A."/>
            <person name="Goel M."/>
            <person name="Folz-Donahue K."/>
            <person name="Kukat C."/>
            <person name="Huettel B."/>
            <person name="Schneeberger K."/>
        </authorList>
    </citation>
    <scope>NUCLEOTIDE SEQUENCE [LARGE SCALE GENOMIC DNA]</scope>
    <source>
        <strain evidence="1">SolTubOtavaFocal</strain>
        <tissue evidence="1">Leaves</tissue>
    </source>
</reference>
<proteinExistence type="predicted"/>
<sequence>MNYTYHYISSTIFKPSVNSYNITSLTLVGQDACKGLFPASSPEKVTTSMQPCFTINYENLSNLGTNKVNKLTYS</sequence>